<organism evidence="4 5">
    <name type="scientific">Fusarium gaditjirri</name>
    <dbReference type="NCBI Taxonomy" id="282569"/>
    <lineage>
        <taxon>Eukaryota</taxon>
        <taxon>Fungi</taxon>
        <taxon>Dikarya</taxon>
        <taxon>Ascomycota</taxon>
        <taxon>Pezizomycotina</taxon>
        <taxon>Sordariomycetes</taxon>
        <taxon>Hypocreomycetidae</taxon>
        <taxon>Hypocreales</taxon>
        <taxon>Nectriaceae</taxon>
        <taxon>Fusarium</taxon>
        <taxon>Fusarium nisikadoi species complex</taxon>
    </lineage>
</organism>
<sequence>MGSQFARSDGNSAADVGTGDASPANEGTASADQDAHTNGENDTVSIVSDDQKYMINVDSVFDPEINTNSRRVLLEKIPQGTTLTQVADAVCGAGGLVRISVLENIIKSGTAYKIASVEFRDSTSAKEYVANAKVNGLELVDDNGRFFDIEVKLINTNSPDESPHGHPHNYGVGHYSEHSGRCITLESFPTTAVWYLFTRFGTKYIIRASFSLNDNLMNGKLSVELASTFEAGRLCGMILNGGFLPYHGPVTHMGFGPTPSDRDVEELTSSVSNTIDYVSPKHLSDAWNVQPYNLFIPTNNYLYGAPIPRRAVTSSTSSVNVDVSRTPSLVPQVVVRDEKTSIDFKYIPMTNITLTFVDEDTKYIITSGQIYSRKATGDIYTKVDGAELVQLKQDNILKAKWAPFWNHYCEVNDLPDIRKYAEYGRVATIRRNVNKKFGFASSWNPERLSAIPSQVINYLNPKTRKVVSTSETPSHQ</sequence>
<dbReference type="InterPro" id="IPR000504">
    <property type="entry name" value="RRM_dom"/>
</dbReference>
<dbReference type="AlphaFoldDB" id="A0A8H4TBN0"/>
<dbReference type="OrthoDB" id="4865224at2759"/>
<feature type="region of interest" description="Disordered" evidence="2">
    <location>
        <begin position="1"/>
        <end position="45"/>
    </location>
</feature>
<dbReference type="PROSITE" id="PS50102">
    <property type="entry name" value="RRM"/>
    <property type="match status" value="1"/>
</dbReference>
<evidence type="ECO:0000313" key="5">
    <source>
        <dbReference type="Proteomes" id="UP000604273"/>
    </source>
</evidence>
<evidence type="ECO:0000313" key="4">
    <source>
        <dbReference type="EMBL" id="KAF4954866.1"/>
    </source>
</evidence>
<dbReference type="GO" id="GO:0003723">
    <property type="term" value="F:RNA binding"/>
    <property type="evidence" value="ECO:0007669"/>
    <property type="project" value="UniProtKB-UniRule"/>
</dbReference>
<dbReference type="Proteomes" id="UP000604273">
    <property type="component" value="Unassembled WGS sequence"/>
</dbReference>
<evidence type="ECO:0000256" key="2">
    <source>
        <dbReference type="SAM" id="MobiDB-lite"/>
    </source>
</evidence>
<name>A0A8H4TBN0_9HYPO</name>
<dbReference type="EMBL" id="JABFAI010000111">
    <property type="protein sequence ID" value="KAF4954866.1"/>
    <property type="molecule type" value="Genomic_DNA"/>
</dbReference>
<protein>
    <recommendedName>
        <fullName evidence="3">RRM domain-containing protein</fullName>
    </recommendedName>
</protein>
<reference evidence="4" key="1">
    <citation type="journal article" date="2020" name="BMC Genomics">
        <title>Correction to: Identification and distribution of gene clusters required for synthesis of sphingolipid metabolism inhibitors in diverse species of the filamentous fungus Fusarium.</title>
        <authorList>
            <person name="Kim H.S."/>
            <person name="Lohmar J.M."/>
            <person name="Busman M."/>
            <person name="Brown D.W."/>
            <person name="Naumann T.A."/>
            <person name="Divon H.H."/>
            <person name="Lysoe E."/>
            <person name="Uhlig S."/>
            <person name="Proctor R.H."/>
        </authorList>
    </citation>
    <scope>NUCLEOTIDE SEQUENCE</scope>
    <source>
        <strain evidence="4">NRRL 45417</strain>
    </source>
</reference>
<proteinExistence type="predicted"/>
<feature type="domain" description="RRM" evidence="3">
    <location>
        <begin position="70"/>
        <end position="150"/>
    </location>
</feature>
<reference evidence="4" key="2">
    <citation type="submission" date="2020-05" db="EMBL/GenBank/DDBJ databases">
        <authorList>
            <person name="Kim H.-S."/>
            <person name="Proctor R.H."/>
            <person name="Brown D.W."/>
        </authorList>
    </citation>
    <scope>NUCLEOTIDE SEQUENCE</scope>
    <source>
        <strain evidence="4">NRRL 45417</strain>
    </source>
</reference>
<comment type="caution">
    <text evidence="4">The sequence shown here is derived from an EMBL/GenBank/DDBJ whole genome shotgun (WGS) entry which is preliminary data.</text>
</comment>
<keyword evidence="1" id="KW-0694">RNA-binding</keyword>
<feature type="compositionally biased region" description="Polar residues" evidence="2">
    <location>
        <begin position="1"/>
        <end position="11"/>
    </location>
</feature>
<evidence type="ECO:0000259" key="3">
    <source>
        <dbReference type="PROSITE" id="PS50102"/>
    </source>
</evidence>
<evidence type="ECO:0000256" key="1">
    <source>
        <dbReference type="PROSITE-ProRule" id="PRU00176"/>
    </source>
</evidence>
<gene>
    <name evidence="4" type="ORF">FGADI_4968</name>
</gene>
<keyword evidence="5" id="KW-1185">Reference proteome</keyword>
<accession>A0A8H4TBN0</accession>